<dbReference type="EC" id="4.2.1.46" evidence="4 7"/>
<evidence type="ECO:0000256" key="2">
    <source>
        <dbReference type="ARBA" id="ARBA00001911"/>
    </source>
</evidence>
<accession>A0A1Y2K7Z3</accession>
<dbReference type="PANTHER" id="PTHR43000">
    <property type="entry name" value="DTDP-D-GLUCOSE 4,6-DEHYDRATASE-RELATED"/>
    <property type="match status" value="1"/>
</dbReference>
<protein>
    <recommendedName>
        <fullName evidence="4 7">dTDP-glucose 4,6-dehydratase</fullName>
        <ecNumber evidence="4 7">4.2.1.46</ecNumber>
    </recommendedName>
</protein>
<evidence type="ECO:0000259" key="9">
    <source>
        <dbReference type="Pfam" id="PF16363"/>
    </source>
</evidence>
<proteinExistence type="inferred from homology"/>
<comment type="similarity">
    <text evidence="3 7">Belongs to the NAD(P)-dependent epimerase/dehydratase family. dTDP-glucose dehydratase subfamily.</text>
</comment>
<dbReference type="OrthoDB" id="9801785at2"/>
<dbReference type="Gene3D" id="3.90.25.10">
    <property type="entry name" value="UDP-galactose 4-epimerase, domain 1"/>
    <property type="match status" value="1"/>
</dbReference>
<evidence type="ECO:0000256" key="4">
    <source>
        <dbReference type="ARBA" id="ARBA00011990"/>
    </source>
</evidence>
<evidence type="ECO:0000313" key="10">
    <source>
        <dbReference type="EMBL" id="OSM04796.1"/>
    </source>
</evidence>
<dbReference type="GO" id="GO:0008460">
    <property type="term" value="F:dTDP-glucose 4,6-dehydratase activity"/>
    <property type="evidence" value="ECO:0007669"/>
    <property type="project" value="UniProtKB-EC"/>
</dbReference>
<reference evidence="10 11" key="1">
    <citation type="journal article" date="2016" name="BMC Genomics">
        <title>Combined genomic and structural analyses of a cultured magnetotactic bacterium reveals its niche adaptation to a dynamic environment.</title>
        <authorList>
            <person name="Araujo A.C."/>
            <person name="Morillo V."/>
            <person name="Cypriano J."/>
            <person name="Teixeira L.C."/>
            <person name="Leao P."/>
            <person name="Lyra S."/>
            <person name="Almeida L.G."/>
            <person name="Bazylinski D.A."/>
            <person name="Vasconcellos A.T."/>
            <person name="Abreu F."/>
            <person name="Lins U."/>
        </authorList>
    </citation>
    <scope>NUCLEOTIDE SEQUENCE [LARGE SCALE GENOMIC DNA]</scope>
    <source>
        <strain evidence="10 11">IT-1</strain>
    </source>
</reference>
<dbReference type="AlphaFoldDB" id="A0A1Y2K7Z3"/>
<keyword evidence="11" id="KW-1185">Reference proteome</keyword>
<evidence type="ECO:0000256" key="5">
    <source>
        <dbReference type="ARBA" id="ARBA00023027"/>
    </source>
</evidence>
<dbReference type="CDD" id="cd05246">
    <property type="entry name" value="dTDP_GD_SDR_e"/>
    <property type="match status" value="1"/>
</dbReference>
<dbReference type="NCBIfam" id="TIGR01181">
    <property type="entry name" value="dTDP_gluc_dehyt"/>
    <property type="match status" value="1"/>
</dbReference>
<dbReference type="Gene3D" id="3.40.50.720">
    <property type="entry name" value="NAD(P)-binding Rossmann-like Domain"/>
    <property type="match status" value="1"/>
</dbReference>
<evidence type="ECO:0000256" key="3">
    <source>
        <dbReference type="ARBA" id="ARBA00008178"/>
    </source>
</evidence>
<dbReference type="GO" id="GO:0009225">
    <property type="term" value="P:nucleotide-sugar metabolic process"/>
    <property type="evidence" value="ECO:0007669"/>
    <property type="project" value="InterPro"/>
</dbReference>
<comment type="caution">
    <text evidence="10">The sequence shown here is derived from an EMBL/GenBank/DDBJ whole genome shotgun (WGS) entry which is preliminary data.</text>
</comment>
<dbReference type="FunFam" id="3.40.50.720:FF:000304">
    <property type="entry name" value="UDP-glucose 4,6-dehydratase"/>
    <property type="match status" value="1"/>
</dbReference>
<keyword evidence="5" id="KW-0520">NAD</keyword>
<dbReference type="InterPro" id="IPR005888">
    <property type="entry name" value="dTDP_Gluc_deHydtase"/>
</dbReference>
<evidence type="ECO:0000256" key="1">
    <source>
        <dbReference type="ARBA" id="ARBA00001539"/>
    </source>
</evidence>
<dbReference type="EMBL" id="LVJN01000018">
    <property type="protein sequence ID" value="OSM04796.1"/>
    <property type="molecule type" value="Genomic_DNA"/>
</dbReference>
<gene>
    <name evidence="10" type="ORF">MAIT1_02889</name>
</gene>
<evidence type="ECO:0000256" key="7">
    <source>
        <dbReference type="RuleBase" id="RU004473"/>
    </source>
</evidence>
<dbReference type="SUPFAM" id="SSF51735">
    <property type="entry name" value="NAD(P)-binding Rossmann-fold domains"/>
    <property type="match status" value="1"/>
</dbReference>
<feature type="domain" description="NAD(P)-binding" evidence="9">
    <location>
        <begin position="2"/>
        <end position="323"/>
    </location>
</feature>
<evidence type="ECO:0000313" key="11">
    <source>
        <dbReference type="Proteomes" id="UP000194003"/>
    </source>
</evidence>
<feature type="region of interest" description="Disordered" evidence="8">
    <location>
        <begin position="141"/>
        <end position="161"/>
    </location>
</feature>
<evidence type="ECO:0000256" key="6">
    <source>
        <dbReference type="ARBA" id="ARBA00023239"/>
    </source>
</evidence>
<dbReference type="Proteomes" id="UP000194003">
    <property type="component" value="Unassembled WGS sequence"/>
</dbReference>
<name>A0A1Y2K7Z3_9PROT</name>
<organism evidence="10 11">
    <name type="scientific">Magnetofaba australis IT-1</name>
    <dbReference type="NCBI Taxonomy" id="1434232"/>
    <lineage>
        <taxon>Bacteria</taxon>
        <taxon>Pseudomonadati</taxon>
        <taxon>Pseudomonadota</taxon>
        <taxon>Magnetococcia</taxon>
        <taxon>Magnetococcales</taxon>
        <taxon>Magnetococcaceae</taxon>
        <taxon>Magnetofaba</taxon>
    </lineage>
</organism>
<comment type="catalytic activity">
    <reaction evidence="1 7">
        <text>dTDP-alpha-D-glucose = dTDP-4-dehydro-6-deoxy-alpha-D-glucose + H2O</text>
        <dbReference type="Rhea" id="RHEA:17221"/>
        <dbReference type="ChEBI" id="CHEBI:15377"/>
        <dbReference type="ChEBI" id="CHEBI:57477"/>
        <dbReference type="ChEBI" id="CHEBI:57649"/>
        <dbReference type="EC" id="4.2.1.46"/>
    </reaction>
</comment>
<sequence>MLVTGGAGFIGSNFVRVMLDNHPTLLVCVLDKLTYAGCKENLQEVWENPRLSFVEGDICDAKLVADLFARHKFDTVIHFAAESHVDNSISGPAAFIQTNFVGSFVLLEAARTAWLSADGKSVAADQRRFVHVSTDEVYGQLTREDSPFEESTPYDPRSPYSATKAGADHLASAYFHTYGLPVVITNCSNNYGPRQHDEKFLPTVIRSCRHQQPIPIYGDGSNIRDWLWVEDHCHGIDRAARLGQTGRSYNFGGNCERPNIEVARKICHLMDVRYPDNAPHEKLLTFVEDRLGHDWRYAVSFQRAQAELGWRPTTNFEQGLADTVDWYAPRY</sequence>
<comment type="cofactor">
    <cofactor evidence="2 7">
        <name>NAD(+)</name>
        <dbReference type="ChEBI" id="CHEBI:57540"/>
    </cofactor>
</comment>
<keyword evidence="6 7" id="KW-0456">Lyase</keyword>
<evidence type="ECO:0000256" key="8">
    <source>
        <dbReference type="SAM" id="MobiDB-lite"/>
    </source>
</evidence>
<dbReference type="STRING" id="1434232.MAIT1_02889"/>
<dbReference type="InterPro" id="IPR036291">
    <property type="entry name" value="NAD(P)-bd_dom_sf"/>
</dbReference>
<dbReference type="InterPro" id="IPR016040">
    <property type="entry name" value="NAD(P)-bd_dom"/>
</dbReference>
<dbReference type="Pfam" id="PF16363">
    <property type="entry name" value="GDP_Man_Dehyd"/>
    <property type="match status" value="1"/>
</dbReference>